<accession>A0ABW0YGI4</accession>
<dbReference type="RefSeq" id="WP_385937614.1">
    <property type="nucleotide sequence ID" value="NZ_JBHSOZ010000002.1"/>
</dbReference>
<comment type="caution">
    <text evidence="1">The sequence shown here is derived from an EMBL/GenBank/DDBJ whole genome shotgun (WGS) entry which is preliminary data.</text>
</comment>
<reference evidence="2" key="1">
    <citation type="journal article" date="2019" name="Int. J. Syst. Evol. Microbiol.">
        <title>The Global Catalogue of Microorganisms (GCM) 10K type strain sequencing project: providing services to taxonomists for standard genome sequencing and annotation.</title>
        <authorList>
            <consortium name="The Broad Institute Genomics Platform"/>
            <consortium name="The Broad Institute Genome Sequencing Center for Infectious Disease"/>
            <person name="Wu L."/>
            <person name="Ma J."/>
        </authorList>
    </citation>
    <scope>NUCLEOTIDE SEQUENCE [LARGE SCALE GENOMIC DNA]</scope>
    <source>
        <strain evidence="2">CECT 7184</strain>
    </source>
</reference>
<dbReference type="Pfam" id="PF11010">
    <property type="entry name" value="DUF2848"/>
    <property type="match status" value="1"/>
</dbReference>
<gene>
    <name evidence="1" type="ORF">ACFPU1_01325</name>
</gene>
<protein>
    <submittedName>
        <fullName evidence="1">DUF2848 family protein</fullName>
    </submittedName>
</protein>
<evidence type="ECO:0000313" key="2">
    <source>
        <dbReference type="Proteomes" id="UP001596142"/>
    </source>
</evidence>
<proteinExistence type="predicted"/>
<dbReference type="InterPro" id="IPR021269">
    <property type="entry name" value="DUF2848"/>
</dbReference>
<dbReference type="Proteomes" id="UP001596142">
    <property type="component" value="Unassembled WGS sequence"/>
</dbReference>
<evidence type="ECO:0000313" key="1">
    <source>
        <dbReference type="EMBL" id="MFC5711414.1"/>
    </source>
</evidence>
<sequence>MSSNDTSLTITSSNENKGLSINNVLCIGYSGRNQEKVKEHIEELAELGVPRPEQTPTLFPMRLSSLNTTGKMEVIGDQTSGEAELVFIYGDKEEDVYVTVGSDHTDRELETVHIGKSKQVCDKPLASKVWPVKDVIDHWDELVLKTEIKVDGQWQSYQNEKVSAIMPYEDIKENLKSRGIELPNSVFFAGTVPLLDGFKFGEAYEMSLEDPVKGDSIILHYEVQEL</sequence>
<organism evidence="1 2">
    <name type="scientific">Thalassorhabdus alkalitolerans</name>
    <dbReference type="NCBI Taxonomy" id="2282697"/>
    <lineage>
        <taxon>Bacteria</taxon>
        <taxon>Bacillati</taxon>
        <taxon>Bacillota</taxon>
        <taxon>Bacilli</taxon>
        <taxon>Bacillales</taxon>
        <taxon>Bacillaceae</taxon>
        <taxon>Thalassorhabdus</taxon>
    </lineage>
</organism>
<dbReference type="EMBL" id="JBHSOZ010000002">
    <property type="protein sequence ID" value="MFC5711414.1"/>
    <property type="molecule type" value="Genomic_DNA"/>
</dbReference>
<keyword evidence="2" id="KW-1185">Reference proteome</keyword>
<name>A0ABW0YGI4_9BACI</name>